<evidence type="ECO:0000313" key="7">
    <source>
        <dbReference type="Proteomes" id="UP000054266"/>
    </source>
</evidence>
<proteinExistence type="predicted"/>
<dbReference type="CDD" id="cd00067">
    <property type="entry name" value="GAL4"/>
    <property type="match status" value="1"/>
</dbReference>
<keyword evidence="1" id="KW-0805">Transcription regulation</keyword>
<dbReference type="GO" id="GO:0000981">
    <property type="term" value="F:DNA-binding transcription factor activity, RNA polymerase II-specific"/>
    <property type="evidence" value="ECO:0007669"/>
    <property type="project" value="InterPro"/>
</dbReference>
<dbReference type="PROSITE" id="PS00463">
    <property type="entry name" value="ZN2_CY6_FUNGAL_1"/>
    <property type="match status" value="1"/>
</dbReference>
<keyword evidence="7" id="KW-1185">Reference proteome</keyword>
<dbReference type="InterPro" id="IPR053175">
    <property type="entry name" value="DHMBA_Reg_Transcription_Factor"/>
</dbReference>
<feature type="domain" description="Zn(2)-C6 fungal-type" evidence="5">
    <location>
        <begin position="8"/>
        <end position="36"/>
    </location>
</feature>
<reference evidence="6 7" key="1">
    <citation type="submission" date="2015-01" db="EMBL/GenBank/DDBJ databases">
        <title>The Genome Sequence of Capronia semiimmersa CBS27337.</title>
        <authorList>
            <consortium name="The Broad Institute Genomics Platform"/>
            <person name="Cuomo C."/>
            <person name="de Hoog S."/>
            <person name="Gorbushina A."/>
            <person name="Stielow B."/>
            <person name="Teixiera M."/>
            <person name="Abouelleil A."/>
            <person name="Chapman S.B."/>
            <person name="Priest M."/>
            <person name="Young S.K."/>
            <person name="Wortman J."/>
            <person name="Nusbaum C."/>
            <person name="Birren B."/>
        </authorList>
    </citation>
    <scope>NUCLEOTIDE SEQUENCE [LARGE SCALE GENOMIC DNA]</scope>
    <source>
        <strain evidence="6 7">CBS 27337</strain>
    </source>
</reference>
<dbReference type="AlphaFoldDB" id="A0A0D2F9A5"/>
<sequence>MAAKVSNGCYACRRMRVKCDESKPGCQRCDRGGRTCPGYRDISELLFKNSTATISNSDGISEASTLDRGLRRRQSVTRGAAIPPVALFSLGEKPSAPSLTTIRPSPDHPAQALVFFFDGFVLSALNPGVEGFLDYLPRVHASFPQCDYFQSALRATSLACLANFSCLEQVSLEAQLAYGQTLKLLHETLNVAYELHSQSELLLWTLFLLQLYEILSGTLNRQQDPHIMGIAEIMRLSNSGLGSSESRRSVLRVIRMYGNIGLHGQTPGIPGKAETSDTAAHSSGHKLQELASSAACMTRVLKDHASDHMAGSRANTGRYAEDIQTALDLENDIEKWSDQLPQEWKYSEFPQPSTGRHVSIAGVNAAKELPEQVYTFKSLHVAANRVALWCCELNLLQAITAGLQLGAAPTGHSHRLPISLLDHVQQKMLRMVDDVCNSVAYLIGEVDSLGRLQDPKQRKTLGSLFLMPLVIRALRVEHVPQHQRKWMLDLLKRIGTMGGIKQALVERHVLLCSPT</sequence>
<dbReference type="EMBL" id="KN846962">
    <property type="protein sequence ID" value="KIW63490.1"/>
    <property type="molecule type" value="Genomic_DNA"/>
</dbReference>
<dbReference type="GO" id="GO:0003677">
    <property type="term" value="F:DNA binding"/>
    <property type="evidence" value="ECO:0007669"/>
    <property type="project" value="UniProtKB-KW"/>
</dbReference>
<evidence type="ECO:0000256" key="1">
    <source>
        <dbReference type="ARBA" id="ARBA00023015"/>
    </source>
</evidence>
<gene>
    <name evidence="6" type="ORF">PV04_10322</name>
</gene>
<evidence type="ECO:0000256" key="4">
    <source>
        <dbReference type="ARBA" id="ARBA00023242"/>
    </source>
</evidence>
<protein>
    <recommendedName>
        <fullName evidence="5">Zn(2)-C6 fungal-type domain-containing protein</fullName>
    </recommendedName>
</protein>
<dbReference type="GO" id="GO:0008270">
    <property type="term" value="F:zinc ion binding"/>
    <property type="evidence" value="ECO:0007669"/>
    <property type="project" value="InterPro"/>
</dbReference>
<dbReference type="SMART" id="SM00066">
    <property type="entry name" value="GAL4"/>
    <property type="match status" value="1"/>
</dbReference>
<dbReference type="PROSITE" id="PS50048">
    <property type="entry name" value="ZN2_CY6_FUNGAL_2"/>
    <property type="match status" value="1"/>
</dbReference>
<dbReference type="InterPro" id="IPR036864">
    <property type="entry name" value="Zn2-C6_fun-type_DNA-bd_sf"/>
</dbReference>
<dbReference type="HOGENOM" id="CLU_013866_3_0_1"/>
<keyword evidence="2" id="KW-0238">DNA-binding</keyword>
<dbReference type="PANTHER" id="PTHR38791">
    <property type="entry name" value="ZN(II)2CYS6 TRANSCRIPTION FACTOR (EUROFUNG)-RELATED-RELATED"/>
    <property type="match status" value="1"/>
</dbReference>
<name>A0A0D2F9A5_9EURO</name>
<evidence type="ECO:0000313" key="6">
    <source>
        <dbReference type="EMBL" id="KIW63490.1"/>
    </source>
</evidence>
<dbReference type="PANTHER" id="PTHR38791:SF13">
    <property type="entry name" value="ZN(2)-C6 FUNGAL-TYPE DOMAIN-CONTAINING PROTEIN"/>
    <property type="match status" value="1"/>
</dbReference>
<keyword evidence="3" id="KW-0804">Transcription</keyword>
<dbReference type="SUPFAM" id="SSF57701">
    <property type="entry name" value="Zn2/Cys6 DNA-binding domain"/>
    <property type="match status" value="1"/>
</dbReference>
<evidence type="ECO:0000259" key="5">
    <source>
        <dbReference type="PROSITE" id="PS50048"/>
    </source>
</evidence>
<evidence type="ECO:0000256" key="3">
    <source>
        <dbReference type="ARBA" id="ARBA00023163"/>
    </source>
</evidence>
<dbReference type="Proteomes" id="UP000054266">
    <property type="component" value="Unassembled WGS sequence"/>
</dbReference>
<dbReference type="Pfam" id="PF00172">
    <property type="entry name" value="Zn_clus"/>
    <property type="match status" value="1"/>
</dbReference>
<dbReference type="Gene3D" id="4.10.240.10">
    <property type="entry name" value="Zn(2)-C6 fungal-type DNA-binding domain"/>
    <property type="match status" value="1"/>
</dbReference>
<dbReference type="InterPro" id="IPR001138">
    <property type="entry name" value="Zn2Cys6_DnaBD"/>
</dbReference>
<evidence type="ECO:0000256" key="2">
    <source>
        <dbReference type="ARBA" id="ARBA00023125"/>
    </source>
</evidence>
<accession>A0A0D2F9A5</accession>
<organism evidence="6 7">
    <name type="scientific">Phialophora macrospora</name>
    <dbReference type="NCBI Taxonomy" id="1851006"/>
    <lineage>
        <taxon>Eukaryota</taxon>
        <taxon>Fungi</taxon>
        <taxon>Dikarya</taxon>
        <taxon>Ascomycota</taxon>
        <taxon>Pezizomycotina</taxon>
        <taxon>Eurotiomycetes</taxon>
        <taxon>Chaetothyriomycetidae</taxon>
        <taxon>Chaetothyriales</taxon>
        <taxon>Herpotrichiellaceae</taxon>
        <taxon>Phialophora</taxon>
    </lineage>
</organism>
<keyword evidence="4" id="KW-0539">Nucleus</keyword>